<dbReference type="InterPro" id="IPR029063">
    <property type="entry name" value="SAM-dependent_MTases_sf"/>
</dbReference>
<dbReference type="CDD" id="cd02440">
    <property type="entry name" value="AdoMet_MTases"/>
    <property type="match status" value="1"/>
</dbReference>
<dbReference type="EMBL" id="JBHUEK010000008">
    <property type="protein sequence ID" value="MFD1778258.1"/>
    <property type="molecule type" value="Genomic_DNA"/>
</dbReference>
<keyword evidence="1" id="KW-0489">Methyltransferase</keyword>
<dbReference type="GO" id="GO:0032259">
    <property type="term" value="P:methylation"/>
    <property type="evidence" value="ECO:0007669"/>
    <property type="project" value="UniProtKB-KW"/>
</dbReference>
<dbReference type="GO" id="GO:0102208">
    <property type="term" value="F:2-polyprenyl-6-hydroxyphenol methylase activity"/>
    <property type="evidence" value="ECO:0007669"/>
    <property type="project" value="UniProtKB-EC"/>
</dbReference>
<dbReference type="Pfam" id="PF13489">
    <property type="entry name" value="Methyltransf_23"/>
    <property type="match status" value="1"/>
</dbReference>
<evidence type="ECO:0000313" key="1">
    <source>
        <dbReference type="EMBL" id="MFD1778258.1"/>
    </source>
</evidence>
<sequence length="194" mass="22766">MEINKAEKNKDFYDEVYKKGGMYAKHYQASPYYKIWKKSIDLLKEIKNPDILEIGCGVGQFANMLFDQGFKDYKGFDYSDEAIKLAQQTNPQEREKFHVDSAYTSKIFQENYNTVIIFEVLEHLKEDMLVLNKIKSGVNVIFSVPNFDSASHVRYFVDKNEIVQRYNEIVEIQDVYGYPISSRNVIYLGYGRKK</sequence>
<dbReference type="Gene3D" id="3.40.50.150">
    <property type="entry name" value="Vaccinia Virus protein VP39"/>
    <property type="match status" value="1"/>
</dbReference>
<protein>
    <submittedName>
        <fullName evidence="1">Class I SAM-dependent methyltransferase</fullName>
        <ecNumber evidence="1">2.1.1.222</ecNumber>
        <ecNumber evidence="1">2.1.1.64</ecNumber>
    </submittedName>
</protein>
<comment type="caution">
    <text evidence="1">The sequence shown here is derived from an EMBL/GenBank/DDBJ whole genome shotgun (WGS) entry which is preliminary data.</text>
</comment>
<organism evidence="1 2">
    <name type="scientific">Fredinandcohnia salidurans</name>
    <dbReference type="NCBI Taxonomy" id="2595041"/>
    <lineage>
        <taxon>Bacteria</taxon>
        <taxon>Bacillati</taxon>
        <taxon>Bacillota</taxon>
        <taxon>Bacilli</taxon>
        <taxon>Bacillales</taxon>
        <taxon>Bacillaceae</taxon>
        <taxon>Fredinandcohnia</taxon>
    </lineage>
</organism>
<evidence type="ECO:0000313" key="2">
    <source>
        <dbReference type="Proteomes" id="UP001597227"/>
    </source>
</evidence>
<keyword evidence="2" id="KW-1185">Reference proteome</keyword>
<gene>
    <name evidence="1" type="ORF">ACFSFW_06225</name>
</gene>
<dbReference type="RefSeq" id="WP_388036189.1">
    <property type="nucleotide sequence ID" value="NZ_JBHUEK010000008.1"/>
</dbReference>
<dbReference type="EC" id="2.1.1.64" evidence="1"/>
<keyword evidence="1" id="KW-0808">Transferase</keyword>
<name>A0ABW4MKD1_9BACI</name>
<dbReference type="SUPFAM" id="SSF53335">
    <property type="entry name" value="S-adenosyl-L-methionine-dependent methyltransferases"/>
    <property type="match status" value="1"/>
</dbReference>
<accession>A0ABW4MKD1</accession>
<proteinExistence type="predicted"/>
<reference evidence="2" key="1">
    <citation type="journal article" date="2019" name="Int. J. Syst. Evol. Microbiol.">
        <title>The Global Catalogue of Microorganisms (GCM) 10K type strain sequencing project: providing services to taxonomists for standard genome sequencing and annotation.</title>
        <authorList>
            <consortium name="The Broad Institute Genomics Platform"/>
            <consortium name="The Broad Institute Genome Sequencing Center for Infectious Disease"/>
            <person name="Wu L."/>
            <person name="Ma J."/>
        </authorList>
    </citation>
    <scope>NUCLEOTIDE SEQUENCE [LARGE SCALE GENOMIC DNA]</scope>
    <source>
        <strain evidence="2">CCUG 15531</strain>
    </source>
</reference>
<dbReference type="Proteomes" id="UP001597227">
    <property type="component" value="Unassembled WGS sequence"/>
</dbReference>
<dbReference type="GO" id="GO:0061542">
    <property type="term" value="F:3-demethylubiquinol 3-O-methyltransferase activity"/>
    <property type="evidence" value="ECO:0007669"/>
    <property type="project" value="UniProtKB-EC"/>
</dbReference>
<dbReference type="EC" id="2.1.1.222" evidence="1"/>